<evidence type="ECO:0000256" key="10">
    <source>
        <dbReference type="SAM" id="MobiDB-lite"/>
    </source>
</evidence>
<evidence type="ECO:0000313" key="12">
    <source>
        <dbReference type="EMBL" id="KAF5818398.1"/>
    </source>
</evidence>
<proteinExistence type="predicted"/>
<feature type="region of interest" description="Disordered" evidence="10">
    <location>
        <begin position="71"/>
        <end position="110"/>
    </location>
</feature>
<evidence type="ECO:0000256" key="6">
    <source>
        <dbReference type="ARBA" id="ARBA00023163"/>
    </source>
</evidence>
<dbReference type="PANTHER" id="PTHR31992:SF316">
    <property type="entry name" value="DOF ZINC FINGER PROTEIN DOF1.2"/>
    <property type="match status" value="1"/>
</dbReference>
<dbReference type="PROSITE" id="PS50884">
    <property type="entry name" value="ZF_DOF_2"/>
    <property type="match status" value="1"/>
</dbReference>
<dbReference type="GO" id="GO:0005634">
    <property type="term" value="C:nucleus"/>
    <property type="evidence" value="ECO:0007669"/>
    <property type="project" value="UniProtKB-SubCell"/>
</dbReference>
<dbReference type="OrthoDB" id="1927254at2759"/>
<keyword evidence="14" id="KW-1185">Reference proteome</keyword>
<evidence type="ECO:0000256" key="2">
    <source>
        <dbReference type="ARBA" id="ARBA00022771"/>
    </source>
</evidence>
<dbReference type="EMBL" id="MNCJ02000317">
    <property type="protein sequence ID" value="KAF5818398.1"/>
    <property type="molecule type" value="Genomic_DNA"/>
</dbReference>
<keyword evidence="3 9" id="KW-0862">Zinc</keyword>
<dbReference type="PROSITE" id="PS01361">
    <property type="entry name" value="ZF_DOF_1"/>
    <property type="match status" value="1"/>
</dbReference>
<evidence type="ECO:0000256" key="1">
    <source>
        <dbReference type="ARBA" id="ARBA00022723"/>
    </source>
</evidence>
<dbReference type="Gramene" id="mRNA:HanXRQr2_Chr02g0064711">
    <property type="protein sequence ID" value="CDS:HanXRQr2_Chr02g0064711.1"/>
    <property type="gene ID" value="HanXRQr2_Chr02g0064711"/>
</dbReference>
<dbReference type="GO" id="GO:0003700">
    <property type="term" value="F:DNA-binding transcription factor activity"/>
    <property type="evidence" value="ECO:0007669"/>
    <property type="project" value="UniProtKB-UniRule"/>
</dbReference>
<evidence type="ECO:0000256" key="7">
    <source>
        <dbReference type="ARBA" id="ARBA00023242"/>
    </source>
</evidence>
<organism evidence="13 14">
    <name type="scientific">Helianthus annuus</name>
    <name type="common">Common sunflower</name>
    <dbReference type="NCBI Taxonomy" id="4232"/>
    <lineage>
        <taxon>Eukaryota</taxon>
        <taxon>Viridiplantae</taxon>
        <taxon>Streptophyta</taxon>
        <taxon>Embryophyta</taxon>
        <taxon>Tracheophyta</taxon>
        <taxon>Spermatophyta</taxon>
        <taxon>Magnoliopsida</taxon>
        <taxon>eudicotyledons</taxon>
        <taxon>Gunneridae</taxon>
        <taxon>Pentapetalae</taxon>
        <taxon>asterids</taxon>
        <taxon>campanulids</taxon>
        <taxon>Asterales</taxon>
        <taxon>Asteraceae</taxon>
        <taxon>Asteroideae</taxon>
        <taxon>Heliantheae alliance</taxon>
        <taxon>Heliantheae</taxon>
        <taxon>Helianthus</taxon>
    </lineage>
</organism>
<evidence type="ECO:0000259" key="11">
    <source>
        <dbReference type="PROSITE" id="PS50884"/>
    </source>
</evidence>
<feature type="compositionally biased region" description="Polar residues" evidence="10">
    <location>
        <begin position="84"/>
        <end position="109"/>
    </location>
</feature>
<dbReference type="Proteomes" id="UP000215914">
    <property type="component" value="Chromosome 2"/>
</dbReference>
<reference evidence="12 14" key="1">
    <citation type="journal article" date="2017" name="Nature">
        <title>The sunflower genome provides insights into oil metabolism, flowering and Asterid evolution.</title>
        <authorList>
            <person name="Badouin H."/>
            <person name="Gouzy J."/>
            <person name="Grassa C.J."/>
            <person name="Murat F."/>
            <person name="Staton S.E."/>
            <person name="Cottret L."/>
            <person name="Lelandais-Briere C."/>
            <person name="Owens G.L."/>
            <person name="Carrere S."/>
            <person name="Mayjonade B."/>
            <person name="Legrand L."/>
            <person name="Gill N."/>
            <person name="Kane N.C."/>
            <person name="Bowers J.E."/>
            <person name="Hubner S."/>
            <person name="Bellec A."/>
            <person name="Berard A."/>
            <person name="Berges H."/>
            <person name="Blanchet N."/>
            <person name="Boniface M.C."/>
            <person name="Brunel D."/>
            <person name="Catrice O."/>
            <person name="Chaidir N."/>
            <person name="Claudel C."/>
            <person name="Donnadieu C."/>
            <person name="Faraut T."/>
            <person name="Fievet G."/>
            <person name="Helmstetter N."/>
            <person name="King M."/>
            <person name="Knapp S.J."/>
            <person name="Lai Z."/>
            <person name="Le Paslier M.C."/>
            <person name="Lippi Y."/>
            <person name="Lorenzon L."/>
            <person name="Mandel J.R."/>
            <person name="Marage G."/>
            <person name="Marchand G."/>
            <person name="Marquand E."/>
            <person name="Bret-Mestries E."/>
            <person name="Morien E."/>
            <person name="Nambeesan S."/>
            <person name="Nguyen T."/>
            <person name="Pegot-Espagnet P."/>
            <person name="Pouilly N."/>
            <person name="Raftis F."/>
            <person name="Sallet E."/>
            <person name="Schiex T."/>
            <person name="Thomas J."/>
            <person name="Vandecasteele C."/>
            <person name="Vares D."/>
            <person name="Vear F."/>
            <person name="Vautrin S."/>
            <person name="Crespi M."/>
            <person name="Mangin B."/>
            <person name="Burke J.M."/>
            <person name="Salse J."/>
            <person name="Munos S."/>
            <person name="Vincourt P."/>
            <person name="Rieseberg L.H."/>
            <person name="Langlade N.B."/>
        </authorList>
    </citation>
    <scope>NUCLEOTIDE SEQUENCE [LARGE SCALE GENOMIC DNA]</scope>
    <source>
        <strain evidence="14">cv. SF193</strain>
        <tissue evidence="12">Leaves</tissue>
    </source>
</reference>
<reference evidence="12" key="3">
    <citation type="submission" date="2020-06" db="EMBL/GenBank/DDBJ databases">
        <title>Helianthus annuus Genome sequencing and assembly Release 2.</title>
        <authorList>
            <person name="Gouzy J."/>
            <person name="Langlade N."/>
            <person name="Munos S."/>
        </authorList>
    </citation>
    <scope>NUCLEOTIDE SEQUENCE</scope>
    <source>
        <tissue evidence="12">Leaves</tissue>
    </source>
</reference>
<dbReference type="EMBL" id="CM007891">
    <property type="protein sequence ID" value="OTG34008.1"/>
    <property type="molecule type" value="Genomic_DNA"/>
</dbReference>
<name>A0A251VEG5_HELAN</name>
<feature type="domain" description="Dof-type" evidence="11">
    <location>
        <begin position="26"/>
        <end position="80"/>
    </location>
</feature>
<dbReference type="InParanoid" id="A0A251VEG5"/>
<dbReference type="AlphaFoldDB" id="A0A251VEG5"/>
<feature type="region of interest" description="Disordered" evidence="10">
    <location>
        <begin position="130"/>
        <end position="156"/>
    </location>
</feature>
<accession>A0A251VEG5</accession>
<evidence type="ECO:0000256" key="4">
    <source>
        <dbReference type="ARBA" id="ARBA00023015"/>
    </source>
</evidence>
<evidence type="ECO:0000256" key="3">
    <source>
        <dbReference type="ARBA" id="ARBA00022833"/>
    </source>
</evidence>
<keyword evidence="7 8" id="KW-0539">Nucleus</keyword>
<evidence type="ECO:0000256" key="5">
    <source>
        <dbReference type="ARBA" id="ARBA00023125"/>
    </source>
</evidence>
<sequence>MFDQMMLHYPQRPMENRWKPSVEIAPNCPRCASSNTKFCYYNNYSLSQPRYFCKGCRRYWTKGGSLRNVPVGGGCRKNRRSRSARSPQTGSGSLGYVNNPSFSGDSTNESTERANIDLADVFAKFLNQNSDQPNQEVVGDNSSSGNGDSSSGNEAPLCDFNEEFELRNMVIPSFSSEDNHIDEFITQNTNLIELQDMLNEELPQDIYWSDDTTTLPGLTWQHDFEPFICNNNDFNISTDVVTEDWSSTSLDLPSVGKFFQSF</sequence>
<evidence type="ECO:0000256" key="8">
    <source>
        <dbReference type="PROSITE-ProRule" id="PRU00071"/>
    </source>
</evidence>
<dbReference type="FunCoup" id="A0A251VEG5">
    <property type="interactions" value="39"/>
</dbReference>
<protein>
    <recommendedName>
        <fullName evidence="9">Dof zinc finger protein</fullName>
    </recommendedName>
</protein>
<keyword evidence="2 8" id="KW-0863">Zinc-finger</keyword>
<evidence type="ECO:0000256" key="9">
    <source>
        <dbReference type="RuleBase" id="RU369094"/>
    </source>
</evidence>
<gene>
    <name evidence="13" type="ORF">HannXRQ_Chr02g0040911</name>
    <name evidence="12" type="ORF">HanXRQr2_Chr02g0064711</name>
</gene>
<reference evidence="13" key="2">
    <citation type="submission" date="2017-02" db="EMBL/GenBank/DDBJ databases">
        <title>Sunflower complete genome.</title>
        <authorList>
            <person name="Langlade N."/>
            <person name="Munos S."/>
        </authorList>
    </citation>
    <scope>NUCLEOTIDE SEQUENCE [LARGE SCALE GENOMIC DNA]</scope>
    <source>
        <tissue evidence="13">Leaves</tissue>
    </source>
</reference>
<dbReference type="OMA" id="SFECQLQ"/>
<keyword evidence="5 8" id="KW-0238">DNA-binding</keyword>
<evidence type="ECO:0000313" key="14">
    <source>
        <dbReference type="Proteomes" id="UP000215914"/>
    </source>
</evidence>
<dbReference type="Pfam" id="PF02701">
    <property type="entry name" value="Zn_ribbon_Dof"/>
    <property type="match status" value="1"/>
</dbReference>
<keyword evidence="6 9" id="KW-0804">Transcription</keyword>
<dbReference type="GO" id="GO:0008270">
    <property type="term" value="F:zinc ion binding"/>
    <property type="evidence" value="ECO:0007669"/>
    <property type="project" value="UniProtKB-KW"/>
</dbReference>
<comment type="subcellular location">
    <subcellularLocation>
        <location evidence="8 9">Nucleus</location>
    </subcellularLocation>
</comment>
<dbReference type="InterPro" id="IPR045174">
    <property type="entry name" value="Dof"/>
</dbReference>
<keyword evidence="1 9" id="KW-0479">Metal-binding</keyword>
<evidence type="ECO:0000313" key="13">
    <source>
        <dbReference type="EMBL" id="OTG34008.1"/>
    </source>
</evidence>
<dbReference type="InterPro" id="IPR003851">
    <property type="entry name" value="Znf_Dof"/>
</dbReference>
<dbReference type="PANTHER" id="PTHR31992">
    <property type="entry name" value="DOF ZINC FINGER PROTEIN DOF1.4-RELATED"/>
    <property type="match status" value="1"/>
</dbReference>
<feature type="compositionally biased region" description="Low complexity" evidence="10">
    <location>
        <begin position="139"/>
        <end position="153"/>
    </location>
</feature>
<dbReference type="GO" id="GO:0003677">
    <property type="term" value="F:DNA binding"/>
    <property type="evidence" value="ECO:0007669"/>
    <property type="project" value="UniProtKB-UniRule"/>
</dbReference>
<comment type="function">
    <text evidence="9">Transcription factor that binds specifically to a 5'-AA[AG]G-3' consensus core sequence.</text>
</comment>
<keyword evidence="4 9" id="KW-0805">Transcription regulation</keyword>